<protein>
    <submittedName>
        <fullName evidence="3">Uncharacterized protein</fullName>
    </submittedName>
</protein>
<dbReference type="Proteomes" id="UP000553632">
    <property type="component" value="Unassembled WGS sequence"/>
</dbReference>
<evidence type="ECO:0000313" key="7">
    <source>
        <dbReference type="Proteomes" id="UP000574390"/>
    </source>
</evidence>
<feature type="signal peptide" evidence="1">
    <location>
        <begin position="1"/>
        <end position="20"/>
    </location>
</feature>
<accession>A0A7J6RSF4</accession>
<gene>
    <name evidence="2" type="ORF">FOZ60_013673</name>
    <name evidence="3" type="ORF">FOZ62_002997</name>
    <name evidence="4" type="ORF">FOZ63_023066</name>
</gene>
<proteinExistence type="predicted"/>
<dbReference type="EMBL" id="JABANO010023371">
    <property type="protein sequence ID" value="KAF4723653.1"/>
    <property type="molecule type" value="Genomic_DNA"/>
</dbReference>
<evidence type="ECO:0000313" key="6">
    <source>
        <dbReference type="Proteomes" id="UP000553632"/>
    </source>
</evidence>
<feature type="chain" id="PRO_5036205721" evidence="1">
    <location>
        <begin position="21"/>
        <end position="264"/>
    </location>
</feature>
<evidence type="ECO:0000256" key="1">
    <source>
        <dbReference type="SAM" id="SignalP"/>
    </source>
</evidence>
<reference evidence="5 6" key="1">
    <citation type="submission" date="2020-04" db="EMBL/GenBank/DDBJ databases">
        <title>Perkinsus olseni comparative genomics.</title>
        <authorList>
            <person name="Bogema D.R."/>
        </authorList>
    </citation>
    <scope>NUCLEOTIDE SEQUENCE [LARGE SCALE GENOMIC DNA]</scope>
    <source>
        <strain evidence="2">00978-12</strain>
        <strain evidence="3">ATCC PRA-205</strain>
        <strain evidence="4 6">ATCC PRA-207</strain>
    </source>
</reference>
<dbReference type="Proteomes" id="UP000541610">
    <property type="component" value="Unassembled WGS sequence"/>
</dbReference>
<keyword evidence="6" id="KW-1185">Reference proteome</keyword>
<keyword evidence="1" id="KW-0732">Signal</keyword>
<organism evidence="3 7">
    <name type="scientific">Perkinsus olseni</name>
    <name type="common">Perkinsus atlanticus</name>
    <dbReference type="NCBI Taxonomy" id="32597"/>
    <lineage>
        <taxon>Eukaryota</taxon>
        <taxon>Sar</taxon>
        <taxon>Alveolata</taxon>
        <taxon>Perkinsozoa</taxon>
        <taxon>Perkinsea</taxon>
        <taxon>Perkinsida</taxon>
        <taxon>Perkinsidae</taxon>
        <taxon>Perkinsus</taxon>
    </lineage>
</organism>
<dbReference type="EMBL" id="JABANM010020145">
    <property type="protein sequence ID" value="KAF4723325.1"/>
    <property type="molecule type" value="Genomic_DNA"/>
</dbReference>
<name>A0A7J6RSF4_PEROL</name>
<evidence type="ECO:0000313" key="4">
    <source>
        <dbReference type="EMBL" id="KAF4723653.1"/>
    </source>
</evidence>
<evidence type="ECO:0000313" key="3">
    <source>
        <dbReference type="EMBL" id="KAF4723325.1"/>
    </source>
</evidence>
<sequence length="264" mass="29360">MMNFVSTWLIPAQLLVISTAQEVGKFVHRSGFYDITWNVNEERQAMIEFTSIGPPLPGSPEGTSSFNLVNRHGFYSLSKVGANTYAVGSAASLHKLIAHQLRQADAARAHEPLAGIQPEDLTTWTYTSGDGFTTGFRGETIEFMRVAESVTPGVFEYAESVAPYFKLTYVILDESIVSIQASCNRRRTSQMPFRLSRRGKGVQYVRYELESAGRGTLDQLLYMVNKVCPHRYLVHDDLSHLVVATSNTIYVTLGGARVALTRIK</sequence>
<dbReference type="OrthoDB" id="10365142at2759"/>
<comment type="caution">
    <text evidence="3">The sequence shown here is derived from an EMBL/GenBank/DDBJ whole genome shotgun (WGS) entry which is preliminary data.</text>
</comment>
<evidence type="ECO:0000313" key="5">
    <source>
        <dbReference type="Proteomes" id="UP000541610"/>
    </source>
</evidence>
<dbReference type="EMBL" id="JABANP010000619">
    <property type="protein sequence ID" value="KAF4680342.1"/>
    <property type="molecule type" value="Genomic_DNA"/>
</dbReference>
<evidence type="ECO:0000313" key="2">
    <source>
        <dbReference type="EMBL" id="KAF4680342.1"/>
    </source>
</evidence>
<dbReference type="AlphaFoldDB" id="A0A7J6RSF4"/>
<dbReference type="Proteomes" id="UP000574390">
    <property type="component" value="Unassembled WGS sequence"/>
</dbReference>